<proteinExistence type="predicted"/>
<dbReference type="InterPro" id="IPR005311">
    <property type="entry name" value="PBP_dimer"/>
</dbReference>
<gene>
    <name evidence="6" type="ORF">JIN82_01365</name>
</gene>
<keyword evidence="2" id="KW-0378">Hydrolase</keyword>
<dbReference type="PANTHER" id="PTHR30627:SF1">
    <property type="entry name" value="PEPTIDOGLYCAN D,D-TRANSPEPTIDASE FTSI"/>
    <property type="match status" value="1"/>
</dbReference>
<evidence type="ECO:0000313" key="7">
    <source>
        <dbReference type="Proteomes" id="UP000624703"/>
    </source>
</evidence>
<dbReference type="GO" id="GO:0004180">
    <property type="term" value="F:carboxypeptidase activity"/>
    <property type="evidence" value="ECO:0007669"/>
    <property type="project" value="UniProtKB-KW"/>
</dbReference>
<keyword evidence="2" id="KW-0645">Protease</keyword>
<evidence type="ECO:0000259" key="5">
    <source>
        <dbReference type="Pfam" id="PF03717"/>
    </source>
</evidence>
<dbReference type="Gene3D" id="3.40.710.10">
    <property type="entry name" value="DD-peptidase/beta-lactamase superfamily"/>
    <property type="match status" value="1"/>
</dbReference>
<evidence type="ECO:0000256" key="1">
    <source>
        <dbReference type="ARBA" id="ARBA00004370"/>
    </source>
</evidence>
<dbReference type="GO" id="GO:0071555">
    <property type="term" value="P:cell wall organization"/>
    <property type="evidence" value="ECO:0007669"/>
    <property type="project" value="TreeGrafter"/>
</dbReference>
<dbReference type="InterPro" id="IPR001460">
    <property type="entry name" value="PCN-bd_Tpept"/>
</dbReference>
<evidence type="ECO:0000256" key="3">
    <source>
        <dbReference type="ARBA" id="ARBA00023136"/>
    </source>
</evidence>
<dbReference type="PANTHER" id="PTHR30627">
    <property type="entry name" value="PEPTIDOGLYCAN D,D-TRANSPEPTIDASE"/>
    <property type="match status" value="1"/>
</dbReference>
<dbReference type="AlphaFoldDB" id="A0A8J7SG01"/>
<keyword evidence="2" id="KW-0121">Carboxypeptidase</keyword>
<dbReference type="InterPro" id="IPR012338">
    <property type="entry name" value="Beta-lactam/transpept-like"/>
</dbReference>
<feature type="domain" description="Penicillin-binding protein dimerisation" evidence="5">
    <location>
        <begin position="54"/>
        <end position="255"/>
    </location>
</feature>
<dbReference type="InterPro" id="IPR050515">
    <property type="entry name" value="Beta-lactam/transpept"/>
</dbReference>
<evidence type="ECO:0000256" key="2">
    <source>
        <dbReference type="ARBA" id="ARBA00022645"/>
    </source>
</evidence>
<dbReference type="EMBL" id="JAENIM010000009">
    <property type="protein sequence ID" value="MBK1789795.1"/>
    <property type="molecule type" value="Genomic_DNA"/>
</dbReference>
<keyword evidence="3" id="KW-0472">Membrane</keyword>
<dbReference type="Pfam" id="PF00905">
    <property type="entry name" value="Transpeptidase"/>
    <property type="match status" value="1"/>
</dbReference>
<name>A0A8J7SG01_9BACT</name>
<dbReference type="Gene3D" id="3.90.1310.10">
    <property type="entry name" value="Penicillin-binding protein 2a (Domain 2)"/>
    <property type="match status" value="1"/>
</dbReference>
<dbReference type="SUPFAM" id="SSF56519">
    <property type="entry name" value="Penicillin binding protein dimerisation domain"/>
    <property type="match status" value="1"/>
</dbReference>
<keyword evidence="7" id="KW-1185">Reference proteome</keyword>
<dbReference type="Pfam" id="PF03717">
    <property type="entry name" value="PBP_dimer"/>
    <property type="match status" value="1"/>
</dbReference>
<comment type="subcellular location">
    <subcellularLocation>
        <location evidence="1">Membrane</location>
    </subcellularLocation>
</comment>
<dbReference type="InterPro" id="IPR036138">
    <property type="entry name" value="PBP_dimer_sf"/>
</dbReference>
<dbReference type="GO" id="GO:0008658">
    <property type="term" value="F:penicillin binding"/>
    <property type="evidence" value="ECO:0007669"/>
    <property type="project" value="InterPro"/>
</dbReference>
<sequence length="640" mass="71514">MKDATFHRRCLLLCLSFVLGLSGLSARLVYLQVVKHEDFKKAGEAYKRKKRVLVAERGWIVDRNEVQLARNIPLTTVKVDMRHLFKEPSLAACGLAYRDLRDTTKWKQLDPLKDRAKRRAMIRLRQRRIMEDMTPASIVEEHFEYAISELARPLGMTEDALRDRIKNTKLQELTIRKDLPEDRSDDLEKLVKERWICGFFFEQAQRRWYVYPELAAHVIGFVNYEGEGRSGVEQKFNNRLQGRDGFVIEEKSANNLLLPSKVGMMLPPAHGLNVQLTIDIQLQHILEEELDAGLEEFEAETGCIVLMKPDTGEILGMVSRPSYNLNIRENAAKNGFSFATQASYEPGSTIKIVAAAAALDQGLVNLDTVIDTGWMPFRHGSVTVKDHHYYGELSTAKVMAKSSNIGTYKFGLLLGQERYYDYLKKFGFGKKTGINLAGESAGITPLSDNPTDFSRATFGYSNAVTPLQIASAYSAIANGGQLMKPQIIKSVITNDGAVIEQFEPEVVRRVISKRAAKDMRTALAGVVDVTGTARRAKVEGFEGNVGGKTGTVWKHDPVNGGYLFERYTVSFVGLLPADKPEFVCVVVVDDPQTTEVKRYGGTIAAPIFAKVARRVAARMGIAPTNPIENNQEVAEKRKES</sequence>
<evidence type="ECO:0000313" key="6">
    <source>
        <dbReference type="EMBL" id="MBK1789795.1"/>
    </source>
</evidence>
<dbReference type="Gene3D" id="3.30.450.330">
    <property type="match status" value="1"/>
</dbReference>
<accession>A0A8J7SG01</accession>
<dbReference type="GO" id="GO:0005886">
    <property type="term" value="C:plasma membrane"/>
    <property type="evidence" value="ECO:0007669"/>
    <property type="project" value="TreeGrafter"/>
</dbReference>
<feature type="domain" description="Penicillin-binding protein transpeptidase" evidence="4">
    <location>
        <begin position="302"/>
        <end position="611"/>
    </location>
</feature>
<protein>
    <submittedName>
        <fullName evidence="6">Penicillin-binding protein 2</fullName>
    </submittedName>
</protein>
<dbReference type="SUPFAM" id="SSF56601">
    <property type="entry name" value="beta-lactamase/transpeptidase-like"/>
    <property type="match status" value="1"/>
</dbReference>
<dbReference type="RefSeq" id="WP_200309837.1">
    <property type="nucleotide sequence ID" value="NZ_JAENIM010000009.1"/>
</dbReference>
<organism evidence="6 7">
    <name type="scientific">Persicirhabdus sediminis</name>
    <dbReference type="NCBI Taxonomy" id="454144"/>
    <lineage>
        <taxon>Bacteria</taxon>
        <taxon>Pseudomonadati</taxon>
        <taxon>Verrucomicrobiota</taxon>
        <taxon>Verrucomicrobiia</taxon>
        <taxon>Verrucomicrobiales</taxon>
        <taxon>Verrucomicrobiaceae</taxon>
        <taxon>Persicirhabdus</taxon>
    </lineage>
</organism>
<reference evidence="6" key="1">
    <citation type="submission" date="2021-01" db="EMBL/GenBank/DDBJ databases">
        <title>Modified the classification status of verrucomicrobia.</title>
        <authorList>
            <person name="Feng X."/>
        </authorList>
    </citation>
    <scope>NUCLEOTIDE SEQUENCE</scope>
    <source>
        <strain evidence="6">_KCTC 22039</strain>
    </source>
</reference>
<evidence type="ECO:0000259" key="4">
    <source>
        <dbReference type="Pfam" id="PF00905"/>
    </source>
</evidence>
<dbReference type="Proteomes" id="UP000624703">
    <property type="component" value="Unassembled WGS sequence"/>
</dbReference>
<comment type="caution">
    <text evidence="6">The sequence shown here is derived from an EMBL/GenBank/DDBJ whole genome shotgun (WGS) entry which is preliminary data.</text>
</comment>